<comment type="similarity">
    <text evidence="3">Belongs to the flavoredoxin family.</text>
</comment>
<dbReference type="PANTHER" id="PTHR43567:SF1">
    <property type="entry name" value="FLAVOREDOXIN"/>
    <property type="match status" value="1"/>
</dbReference>
<dbReference type="InterPro" id="IPR012349">
    <property type="entry name" value="Split_barrel_FMN-bd"/>
</dbReference>
<comment type="cofactor">
    <cofactor evidence="1">
        <name>FMN</name>
        <dbReference type="ChEBI" id="CHEBI:58210"/>
    </cofactor>
</comment>
<name>A0A382LCV9_9ZZZZ</name>
<evidence type="ECO:0000256" key="2">
    <source>
        <dbReference type="ARBA" id="ARBA00022630"/>
    </source>
</evidence>
<dbReference type="InterPro" id="IPR002563">
    <property type="entry name" value="Flavin_Rdtase-like_dom"/>
</dbReference>
<dbReference type="Pfam" id="PF01613">
    <property type="entry name" value="Flavin_Reduct"/>
    <property type="match status" value="1"/>
</dbReference>
<dbReference type="EMBL" id="UINC01085936">
    <property type="protein sequence ID" value="SVC33923.1"/>
    <property type="molecule type" value="Genomic_DNA"/>
</dbReference>
<dbReference type="InterPro" id="IPR052174">
    <property type="entry name" value="Flavoredoxin"/>
</dbReference>
<feature type="domain" description="Flavin reductase like" evidence="4">
    <location>
        <begin position="51"/>
        <end position="183"/>
    </location>
</feature>
<dbReference type="AlphaFoldDB" id="A0A382LCV9"/>
<evidence type="ECO:0000256" key="1">
    <source>
        <dbReference type="ARBA" id="ARBA00001917"/>
    </source>
</evidence>
<keyword evidence="2" id="KW-0285">Flavoprotein</keyword>
<evidence type="ECO:0000259" key="4">
    <source>
        <dbReference type="Pfam" id="PF01613"/>
    </source>
</evidence>
<accession>A0A382LCV9</accession>
<organism evidence="5">
    <name type="scientific">marine metagenome</name>
    <dbReference type="NCBI Taxonomy" id="408172"/>
    <lineage>
        <taxon>unclassified sequences</taxon>
        <taxon>metagenomes</taxon>
        <taxon>ecological metagenomes</taxon>
    </lineage>
</organism>
<dbReference type="Gene3D" id="2.30.110.10">
    <property type="entry name" value="Electron Transport, Fmn-binding Protein, Chain A"/>
    <property type="match status" value="1"/>
</dbReference>
<sequence>MNRRIFIKKTIFPAMMAGLGGANIPNLISMHNKDNKRIRLSENGPMIPPVPAILLTVNGKPGDPKEISVVWTFVLEGKPPQIGISVADYHIAGDLIKMHEEFVLNVPTADMVTAFDTVDMNSSKVGDKYTLSKLTEGKAVMVDAPTISEAPIQVECRIFNTIAVPPHRTVFFADVVATTVLEGVCDKNGRLIVPNVSFFGMTAGSGEFYTMGEPVGHIGKSVGRNDIKY</sequence>
<dbReference type="SUPFAM" id="SSF50475">
    <property type="entry name" value="FMN-binding split barrel"/>
    <property type="match status" value="1"/>
</dbReference>
<evidence type="ECO:0000256" key="3">
    <source>
        <dbReference type="ARBA" id="ARBA00038054"/>
    </source>
</evidence>
<dbReference type="GO" id="GO:0010181">
    <property type="term" value="F:FMN binding"/>
    <property type="evidence" value="ECO:0007669"/>
    <property type="project" value="InterPro"/>
</dbReference>
<reference evidence="5" key="1">
    <citation type="submission" date="2018-05" db="EMBL/GenBank/DDBJ databases">
        <authorList>
            <person name="Lanie J.A."/>
            <person name="Ng W.-L."/>
            <person name="Kazmierczak K.M."/>
            <person name="Andrzejewski T.M."/>
            <person name="Davidsen T.M."/>
            <person name="Wayne K.J."/>
            <person name="Tettelin H."/>
            <person name="Glass J.I."/>
            <person name="Rusch D."/>
            <person name="Podicherti R."/>
            <person name="Tsui H.-C.T."/>
            <person name="Winkler M.E."/>
        </authorList>
    </citation>
    <scope>NUCLEOTIDE SEQUENCE</scope>
</reference>
<proteinExistence type="inferred from homology"/>
<evidence type="ECO:0000313" key="5">
    <source>
        <dbReference type="EMBL" id="SVC33923.1"/>
    </source>
</evidence>
<dbReference type="PANTHER" id="PTHR43567">
    <property type="entry name" value="FLAVOREDOXIN-RELATED-RELATED"/>
    <property type="match status" value="1"/>
</dbReference>
<gene>
    <name evidence="5" type="ORF">METZ01_LOCUS286777</name>
</gene>
<protein>
    <recommendedName>
        <fullName evidence="4">Flavin reductase like domain-containing protein</fullName>
    </recommendedName>
</protein>